<dbReference type="Gene3D" id="2.60.98.40">
    <property type="match status" value="1"/>
</dbReference>
<evidence type="ECO:0000313" key="5">
    <source>
        <dbReference type="Proteomes" id="UP000006622"/>
    </source>
</evidence>
<keyword evidence="2" id="KW-0812">Transmembrane</keyword>
<gene>
    <name evidence="4" type="ordered locus">Mzhil_0589</name>
</gene>
<dbReference type="Pfam" id="PF07752">
    <property type="entry name" value="S-layer"/>
    <property type="match status" value="1"/>
</dbReference>
<dbReference type="KEGG" id="mzh:Mzhil_0589"/>
<name>F7XQF5_METZD</name>
<feature type="transmembrane region" description="Helical" evidence="2">
    <location>
        <begin position="15"/>
        <end position="36"/>
    </location>
</feature>
<reference evidence="4" key="1">
    <citation type="submission" date="2010-07" db="EMBL/GenBank/DDBJ databases">
        <title>The complete genome of Methanosalsum zhilinae DSM 4017.</title>
        <authorList>
            <consortium name="US DOE Joint Genome Institute (JGI-PGF)"/>
            <person name="Lucas S."/>
            <person name="Copeland A."/>
            <person name="Lapidus A."/>
            <person name="Glavina del Rio T."/>
            <person name="Dalin E."/>
            <person name="Tice H."/>
            <person name="Bruce D."/>
            <person name="Goodwin L."/>
            <person name="Pitluck S."/>
            <person name="Kyrpides N."/>
            <person name="Mavromatis K."/>
            <person name="Ovchinnikova G."/>
            <person name="Daligault H."/>
            <person name="Detter J.C."/>
            <person name="Han C."/>
            <person name="Tapia R."/>
            <person name="Larimer F."/>
            <person name="Land M."/>
            <person name="Hauser L."/>
            <person name="Markowitz V."/>
            <person name="Cheng J.-F."/>
            <person name="Hugenholtz P."/>
            <person name="Woyke T."/>
            <person name="Wu D."/>
            <person name="Spring S."/>
            <person name="Schueler E."/>
            <person name="Brambilla E."/>
            <person name="Klenk H.-P."/>
            <person name="Eisen J.A."/>
        </authorList>
    </citation>
    <scope>NUCLEOTIDE SEQUENCE</scope>
    <source>
        <strain evidence="4">DSM 4017</strain>
    </source>
</reference>
<feature type="domain" description="S-layer family duplication" evidence="3">
    <location>
        <begin position="61"/>
        <end position="147"/>
    </location>
</feature>
<evidence type="ECO:0000256" key="1">
    <source>
        <dbReference type="SAM" id="MobiDB-lite"/>
    </source>
</evidence>
<accession>F7XQF5</accession>
<dbReference type="EMBL" id="CP002101">
    <property type="protein sequence ID" value="AEH60456.1"/>
    <property type="molecule type" value="Genomic_DNA"/>
</dbReference>
<evidence type="ECO:0000313" key="4">
    <source>
        <dbReference type="EMBL" id="AEH60456.1"/>
    </source>
</evidence>
<protein>
    <recommendedName>
        <fullName evidence="3">S-layer family duplication domain-containing protein</fullName>
    </recommendedName>
</protein>
<keyword evidence="2" id="KW-1133">Transmembrane helix</keyword>
<keyword evidence="2" id="KW-0472">Membrane</keyword>
<sequence length="203" mass="22629">MAEDACMRSVKTELLLKYLVIAVILLTSLTVVFNVADFIAAASDDNEVPENEALINGTGIYLQTGEEWDRFYQGYSLRVKYVNFDQKSLWIELLLNETTVKEKIMYEGEKFIYSQNSVEIFNITVDRIYSGAGEELVTFRPVYQFKDPSLPPPSQEPGNNNASGDNNGTNNDETPVVNGFGIKSALISVIIASICIMGIKFSK</sequence>
<feature type="region of interest" description="Disordered" evidence="1">
    <location>
        <begin position="148"/>
        <end position="173"/>
    </location>
</feature>
<evidence type="ECO:0000256" key="2">
    <source>
        <dbReference type="SAM" id="Phobius"/>
    </source>
</evidence>
<dbReference type="Proteomes" id="UP000006622">
    <property type="component" value="Chromosome"/>
</dbReference>
<dbReference type="HOGENOM" id="CLU_115250_0_0_2"/>
<feature type="compositionally biased region" description="Low complexity" evidence="1">
    <location>
        <begin position="158"/>
        <end position="171"/>
    </location>
</feature>
<feature type="transmembrane region" description="Helical" evidence="2">
    <location>
        <begin position="180"/>
        <end position="199"/>
    </location>
</feature>
<organism evidence="4 5">
    <name type="scientific">Methanosalsum zhilinae (strain DSM 4017 / NBRC 107636 / OCM 62 / WeN5)</name>
    <name type="common">Methanohalophilus zhilinae</name>
    <dbReference type="NCBI Taxonomy" id="679901"/>
    <lineage>
        <taxon>Archaea</taxon>
        <taxon>Methanobacteriati</taxon>
        <taxon>Methanobacteriota</taxon>
        <taxon>Stenosarchaea group</taxon>
        <taxon>Methanomicrobia</taxon>
        <taxon>Methanosarcinales</taxon>
        <taxon>Methanosarcinaceae</taxon>
        <taxon>Methanosalsum</taxon>
    </lineage>
</organism>
<proteinExistence type="predicted"/>
<dbReference type="InterPro" id="IPR006457">
    <property type="entry name" value="S_layer-rel_Mac"/>
</dbReference>
<dbReference type="STRING" id="679901.Mzhil_0589"/>
<keyword evidence="5" id="KW-1185">Reference proteome</keyword>
<dbReference type="AlphaFoldDB" id="F7XQF5"/>
<evidence type="ECO:0000259" key="3">
    <source>
        <dbReference type="Pfam" id="PF07752"/>
    </source>
</evidence>